<gene>
    <name evidence="5" type="ORF">A3B54_04415</name>
</gene>
<comment type="caution">
    <text evidence="5">The sequence shown here is derived from an EMBL/GenBank/DDBJ whole genome shotgun (WGS) entry which is preliminary data.</text>
</comment>
<evidence type="ECO:0000256" key="3">
    <source>
        <dbReference type="ARBA" id="ARBA00022679"/>
    </source>
</evidence>
<evidence type="ECO:0000256" key="1">
    <source>
        <dbReference type="ARBA" id="ARBA00006739"/>
    </source>
</evidence>
<dbReference type="EMBL" id="MFBT01000036">
    <property type="protein sequence ID" value="OGD98479.1"/>
    <property type="molecule type" value="Genomic_DNA"/>
</dbReference>
<dbReference type="PANTHER" id="PTHR43179">
    <property type="entry name" value="RHAMNOSYLTRANSFERASE WBBL"/>
    <property type="match status" value="1"/>
</dbReference>
<dbReference type="GO" id="GO:0016757">
    <property type="term" value="F:glycosyltransferase activity"/>
    <property type="evidence" value="ECO:0007669"/>
    <property type="project" value="UniProtKB-KW"/>
</dbReference>
<proteinExistence type="inferred from homology"/>
<dbReference type="Proteomes" id="UP000177039">
    <property type="component" value="Unassembled WGS sequence"/>
</dbReference>
<dbReference type="InterPro" id="IPR029044">
    <property type="entry name" value="Nucleotide-diphossugar_trans"/>
</dbReference>
<reference evidence="5 6" key="1">
    <citation type="journal article" date="2016" name="Nat. Commun.">
        <title>Thousands of microbial genomes shed light on interconnected biogeochemical processes in an aquifer system.</title>
        <authorList>
            <person name="Anantharaman K."/>
            <person name="Brown C.T."/>
            <person name="Hug L.A."/>
            <person name="Sharon I."/>
            <person name="Castelle C.J."/>
            <person name="Probst A.J."/>
            <person name="Thomas B.C."/>
            <person name="Singh A."/>
            <person name="Wilkins M.J."/>
            <person name="Karaoz U."/>
            <person name="Brodie E.L."/>
            <person name="Williams K.H."/>
            <person name="Hubbard S.S."/>
            <person name="Banfield J.F."/>
        </authorList>
    </citation>
    <scope>NUCLEOTIDE SEQUENCE [LARGE SCALE GENOMIC DNA]</scope>
</reference>
<name>A0A1F5H324_9BACT</name>
<dbReference type="Pfam" id="PF00535">
    <property type="entry name" value="Glycos_transf_2"/>
    <property type="match status" value="1"/>
</dbReference>
<dbReference type="PANTHER" id="PTHR43179:SF12">
    <property type="entry name" value="GALACTOFURANOSYLTRANSFERASE GLFT2"/>
    <property type="match status" value="1"/>
</dbReference>
<keyword evidence="3" id="KW-0808">Transferase</keyword>
<evidence type="ECO:0000313" key="5">
    <source>
        <dbReference type="EMBL" id="OGD98479.1"/>
    </source>
</evidence>
<dbReference type="CDD" id="cd04186">
    <property type="entry name" value="GT_2_like_c"/>
    <property type="match status" value="1"/>
</dbReference>
<organism evidence="5 6">
    <name type="scientific">Candidatus Curtissbacteria bacterium RIFCSPLOWO2_01_FULL_42_50</name>
    <dbReference type="NCBI Taxonomy" id="1797730"/>
    <lineage>
        <taxon>Bacteria</taxon>
        <taxon>Candidatus Curtissiibacteriota</taxon>
    </lineage>
</organism>
<comment type="similarity">
    <text evidence="1">Belongs to the glycosyltransferase 2 family.</text>
</comment>
<evidence type="ECO:0000259" key="4">
    <source>
        <dbReference type="Pfam" id="PF00535"/>
    </source>
</evidence>
<protein>
    <recommendedName>
        <fullName evidence="4">Glycosyltransferase 2-like domain-containing protein</fullName>
    </recommendedName>
</protein>
<feature type="domain" description="Glycosyltransferase 2-like" evidence="4">
    <location>
        <begin position="8"/>
        <end position="193"/>
    </location>
</feature>
<evidence type="ECO:0000256" key="2">
    <source>
        <dbReference type="ARBA" id="ARBA00022676"/>
    </source>
</evidence>
<dbReference type="SUPFAM" id="SSF53448">
    <property type="entry name" value="Nucleotide-diphospho-sugar transferases"/>
    <property type="match status" value="1"/>
</dbReference>
<accession>A0A1F5H324</accession>
<dbReference type="InterPro" id="IPR001173">
    <property type="entry name" value="Glyco_trans_2-like"/>
</dbReference>
<dbReference type="Gene3D" id="3.90.550.10">
    <property type="entry name" value="Spore Coat Polysaccharide Biosynthesis Protein SpsA, Chain A"/>
    <property type="match status" value="1"/>
</dbReference>
<evidence type="ECO:0000313" key="6">
    <source>
        <dbReference type="Proteomes" id="UP000177039"/>
    </source>
</evidence>
<dbReference type="AlphaFoldDB" id="A0A1F5H324"/>
<sequence length="300" mass="34519">MDQLKIAIIVLNYNGIRATLECLDSLRRLKKDNYQVEIILVDNNSNDGSHEAFSKIKDVHFIRSEENLGYTGGNNLGIRHALKRQANYILVLNNDTIVDHLLLVNLLKATKNGDIVCPKVYFAPGFEFHKERYKKQERGSIIWYAGGKIDWDNIIGRHIGVDQKDKGQFAKRHPIDLATGACMLVKSHVFEKIGFFDEKYFLYLEDMDFCVRAKKAGFKIIFEPKAILWHKNAATAGGSGSRLQDYFITRNRLLFAIKYARLKTKLAVVRQSIRQLKDPVKRRAFWDFLTTNFGKGSFLK</sequence>
<keyword evidence="2" id="KW-0328">Glycosyltransferase</keyword>